<evidence type="ECO:0008006" key="4">
    <source>
        <dbReference type="Google" id="ProtNLM"/>
    </source>
</evidence>
<evidence type="ECO:0000313" key="3">
    <source>
        <dbReference type="Proteomes" id="UP000642748"/>
    </source>
</evidence>
<dbReference type="EMBL" id="BONZ01000090">
    <property type="protein sequence ID" value="GIH20224.1"/>
    <property type="molecule type" value="Genomic_DNA"/>
</dbReference>
<keyword evidence="1" id="KW-1133">Transmembrane helix</keyword>
<evidence type="ECO:0000256" key="1">
    <source>
        <dbReference type="SAM" id="Phobius"/>
    </source>
</evidence>
<gene>
    <name evidence="2" type="ORF">Raf01_83960</name>
</gene>
<dbReference type="AlphaFoldDB" id="A0A8J3QZM0"/>
<protein>
    <recommendedName>
        <fullName evidence="4">Low temperature requirement A protein (LtrA)</fullName>
    </recommendedName>
</protein>
<accession>A0A8J3QZM0</accession>
<reference evidence="2" key="1">
    <citation type="submission" date="2021-01" db="EMBL/GenBank/DDBJ databases">
        <title>Whole genome shotgun sequence of Rugosimonospora africana NBRC 104875.</title>
        <authorList>
            <person name="Komaki H."/>
            <person name="Tamura T."/>
        </authorList>
    </citation>
    <scope>NUCLEOTIDE SEQUENCE</scope>
    <source>
        <strain evidence="2">NBRC 104875</strain>
    </source>
</reference>
<comment type="caution">
    <text evidence="2">The sequence shown here is derived from an EMBL/GenBank/DDBJ whole genome shotgun (WGS) entry which is preliminary data.</text>
</comment>
<keyword evidence="1" id="KW-0812">Transmembrane</keyword>
<proteinExistence type="predicted"/>
<feature type="transmembrane region" description="Helical" evidence="1">
    <location>
        <begin position="36"/>
        <end position="63"/>
    </location>
</feature>
<evidence type="ECO:0000313" key="2">
    <source>
        <dbReference type="EMBL" id="GIH20224.1"/>
    </source>
</evidence>
<keyword evidence="3" id="KW-1185">Reference proteome</keyword>
<dbReference type="Proteomes" id="UP000642748">
    <property type="component" value="Unassembled WGS sequence"/>
</dbReference>
<name>A0A8J3QZM0_9ACTN</name>
<sequence length="81" mass="8581">MALLIIGGLALHIAGRTLYGAVIYRYRRPWRGPVALLVLAAVTLGLLLAPPLVVAIAVVSLALGLTISWRRATVNAGQPRD</sequence>
<keyword evidence="1" id="KW-0472">Membrane</keyword>
<organism evidence="2 3">
    <name type="scientific">Rugosimonospora africana</name>
    <dbReference type="NCBI Taxonomy" id="556532"/>
    <lineage>
        <taxon>Bacteria</taxon>
        <taxon>Bacillati</taxon>
        <taxon>Actinomycetota</taxon>
        <taxon>Actinomycetes</taxon>
        <taxon>Micromonosporales</taxon>
        <taxon>Micromonosporaceae</taxon>
        <taxon>Rugosimonospora</taxon>
    </lineage>
</organism>